<feature type="transmembrane region" description="Helical" evidence="2">
    <location>
        <begin position="56"/>
        <end position="81"/>
    </location>
</feature>
<keyword evidence="2" id="KW-0472">Membrane</keyword>
<keyword evidence="2" id="KW-0812">Transmembrane</keyword>
<evidence type="ECO:0000256" key="1">
    <source>
        <dbReference type="SAM" id="MobiDB-lite"/>
    </source>
</evidence>
<keyword evidence="4" id="KW-1185">Reference proteome</keyword>
<organism evidence="3 4">
    <name type="scientific">Abeliophyllum distichum</name>
    <dbReference type="NCBI Taxonomy" id="126358"/>
    <lineage>
        <taxon>Eukaryota</taxon>
        <taxon>Viridiplantae</taxon>
        <taxon>Streptophyta</taxon>
        <taxon>Embryophyta</taxon>
        <taxon>Tracheophyta</taxon>
        <taxon>Spermatophyta</taxon>
        <taxon>Magnoliopsida</taxon>
        <taxon>eudicotyledons</taxon>
        <taxon>Gunneridae</taxon>
        <taxon>Pentapetalae</taxon>
        <taxon>asterids</taxon>
        <taxon>lamiids</taxon>
        <taxon>Lamiales</taxon>
        <taxon>Oleaceae</taxon>
        <taxon>Forsythieae</taxon>
        <taxon>Abeliophyllum</taxon>
    </lineage>
</organism>
<reference evidence="4" key="1">
    <citation type="submission" date="2024-07" db="EMBL/GenBank/DDBJ databases">
        <title>Two chromosome-level genome assemblies of Korean endemic species Abeliophyllum distichum and Forsythia ovata (Oleaceae).</title>
        <authorList>
            <person name="Jang H."/>
        </authorList>
    </citation>
    <scope>NUCLEOTIDE SEQUENCE [LARGE SCALE GENOMIC DNA]</scope>
</reference>
<feature type="region of interest" description="Disordered" evidence="1">
    <location>
        <begin position="1"/>
        <end position="30"/>
    </location>
</feature>
<dbReference type="Proteomes" id="UP001604336">
    <property type="component" value="Unassembled WGS sequence"/>
</dbReference>
<evidence type="ECO:0000313" key="4">
    <source>
        <dbReference type="Proteomes" id="UP001604336"/>
    </source>
</evidence>
<sequence length="185" mass="20126">MNRARTGNRQTPILPVTQSDNPPSKPTRVHRLNPRLSVQTPRHVKPSTYYCLHCNYVLFVIGAVLTFAANVALTYVDFFTYDVSGYLLMKLMHIGSGGQTPVNLDEGNQADGGVGTSLLVLLASDKADEDFGLLDGITALALGVVVRVPEHQIAVAARIAIGFSLRHFIPLLGSNKELAFGRLER</sequence>
<accession>A0ABD1SES6</accession>
<evidence type="ECO:0000256" key="2">
    <source>
        <dbReference type="SAM" id="Phobius"/>
    </source>
</evidence>
<evidence type="ECO:0000313" key="3">
    <source>
        <dbReference type="EMBL" id="KAL2499240.1"/>
    </source>
</evidence>
<feature type="compositionally biased region" description="Polar residues" evidence="1">
    <location>
        <begin position="1"/>
        <end position="22"/>
    </location>
</feature>
<gene>
    <name evidence="3" type="ORF">Adt_24790</name>
</gene>
<proteinExistence type="predicted"/>
<name>A0ABD1SES6_9LAMI</name>
<keyword evidence="2" id="KW-1133">Transmembrane helix</keyword>
<dbReference type="EMBL" id="JBFOLK010000007">
    <property type="protein sequence ID" value="KAL2499240.1"/>
    <property type="molecule type" value="Genomic_DNA"/>
</dbReference>
<dbReference type="AlphaFoldDB" id="A0ABD1SES6"/>
<protein>
    <submittedName>
        <fullName evidence="3">Uncharacterized protein</fullName>
    </submittedName>
</protein>
<comment type="caution">
    <text evidence="3">The sequence shown here is derived from an EMBL/GenBank/DDBJ whole genome shotgun (WGS) entry which is preliminary data.</text>
</comment>